<keyword evidence="7" id="KW-1185">Reference proteome</keyword>
<dbReference type="AlphaFoldDB" id="A0A9D4E920"/>
<accession>A0A9D4E920</accession>
<feature type="region of interest" description="Disordered" evidence="1">
    <location>
        <begin position="352"/>
        <end position="371"/>
    </location>
</feature>
<evidence type="ECO:0000259" key="3">
    <source>
        <dbReference type="Pfam" id="PF22984"/>
    </source>
</evidence>
<feature type="domain" description="Mediator of RNA polymerase II transcription subunit 14 RM5" evidence="4">
    <location>
        <begin position="52"/>
        <end position="134"/>
    </location>
</feature>
<feature type="compositionally biased region" description="Polar residues" evidence="1">
    <location>
        <begin position="377"/>
        <end position="386"/>
    </location>
</feature>
<dbReference type="Pfam" id="PF25069">
    <property type="entry name" value="Med14_C"/>
    <property type="match status" value="1"/>
</dbReference>
<evidence type="ECO:0008006" key="8">
    <source>
        <dbReference type="Google" id="ProtNLM"/>
    </source>
</evidence>
<dbReference type="InterPro" id="IPR055114">
    <property type="entry name" value="Med14_RM6"/>
</dbReference>
<dbReference type="Pfam" id="PF22984">
    <property type="entry name" value="RM6_Med14"/>
    <property type="match status" value="1"/>
</dbReference>
<reference evidence="6" key="2">
    <citation type="submission" date="2020-11" db="EMBL/GenBank/DDBJ databases">
        <authorList>
            <person name="McCartney M.A."/>
            <person name="Auch B."/>
            <person name="Kono T."/>
            <person name="Mallez S."/>
            <person name="Becker A."/>
            <person name="Gohl D.M."/>
            <person name="Silverstein K.A.T."/>
            <person name="Koren S."/>
            <person name="Bechman K.B."/>
            <person name="Herman A."/>
            <person name="Abrahante J.E."/>
            <person name="Garbe J."/>
        </authorList>
    </citation>
    <scope>NUCLEOTIDE SEQUENCE</scope>
    <source>
        <strain evidence="6">Duluth1</strain>
        <tissue evidence="6">Whole animal</tissue>
    </source>
</reference>
<feature type="region of interest" description="Disordered" evidence="1">
    <location>
        <begin position="377"/>
        <end position="525"/>
    </location>
</feature>
<feature type="domain" description="Mediator of RNA polymerase II transcription subunit 14 RM8" evidence="2">
    <location>
        <begin position="582"/>
        <end position="653"/>
    </location>
</feature>
<dbReference type="InterPro" id="IPR056878">
    <property type="entry name" value="RM5_Med14"/>
</dbReference>
<comment type="caution">
    <text evidence="6">The sequence shown here is derived from an EMBL/GenBank/DDBJ whole genome shotgun (WGS) entry which is preliminary data.</text>
</comment>
<feature type="compositionally biased region" description="Polar residues" evidence="1">
    <location>
        <begin position="462"/>
        <end position="488"/>
    </location>
</feature>
<sequence>MLLGEYVEPVGKKLKTSPYIIPELVHIVAACEEKLPFVFLGKELKEKDVLFTNIQVDKEAMGLVMDIIKFPDIEGLSKEDCESLRRCLLSCKVRIVTRPVWHVEFLFIDSGLDMEGEEPAGPTQRVIFSHPVNTDHQPMVTALLNEWVAMGHLYTVTRHFRDMYNDPQTGLHRLVQVKAFNYRKLSLLYGNGFTSQVHINWKTDEKQFVLSFGRQGFSSPMNPHVSMTTQLQHDLNNTRSLTYLVQVLHDTWEPMNSLHKLSSAVILGVGTSPKQSMQSFTVIPQSSTHVRISYRSNYCLDVHLRSGNVVAVRDGAYSLFDTSKVTEGFTPIPMLKAFLGMFVDDSVTGGNVRRRSATEDDNPPSPIGMDNIDVFSVTQSHQSSGSPGARQRADVAPSPSTYIGTPSPGALLATGSPGNPQLHVPSPGSFVPAPSPSSLGIHMQSPASAFISPQGMADSGSPYPSTSLAMPSPGQRNWPNSPSVQGPSPASRHGMVASPGHPTLHSPLAGSKDDHSKATVLSPPSRILPQRQWAASTPTLLSHQAFDTLLRPSSIQQLAMHVPLSPLERFLGCNFIRRHIIRVISQEKHLTTVQTTEPGVNIFKGETLQFRVSLNTSTLQTLHMKIQPLPEHKDQWSQEEIQLFEKYFDLKVACPPYKSNALTAFSRLLKANVTILKDVIQIMRLELMPNQDRNVKWSSQLLLTVPPTYAHIAPPGTPAIVVVAKMVLMLQLTRILGPAMPGQPAPEPLSLTIPLLYNIQDNNITLVEKGTNNINHNLTLVSQHLKRFQDSRFHANQECAIYPAVRDLLTNLVLPSGVQGFPGPSANI</sequence>
<dbReference type="GO" id="GO:0003712">
    <property type="term" value="F:transcription coregulator activity"/>
    <property type="evidence" value="ECO:0007669"/>
    <property type="project" value="InterPro"/>
</dbReference>
<dbReference type="Proteomes" id="UP000828390">
    <property type="component" value="Unassembled WGS sequence"/>
</dbReference>
<dbReference type="Pfam" id="PF22983">
    <property type="entry name" value="RM8_Med14"/>
    <property type="match status" value="1"/>
</dbReference>
<evidence type="ECO:0000313" key="7">
    <source>
        <dbReference type="Proteomes" id="UP000828390"/>
    </source>
</evidence>
<feature type="domain" description="Mediator of RNA polymerase II transcription subunit 14 C-terminal" evidence="5">
    <location>
        <begin position="669"/>
        <end position="815"/>
    </location>
</feature>
<evidence type="ECO:0000256" key="1">
    <source>
        <dbReference type="SAM" id="MobiDB-lite"/>
    </source>
</evidence>
<dbReference type="Pfam" id="PF25067">
    <property type="entry name" value="RM5_Med14"/>
    <property type="match status" value="1"/>
</dbReference>
<dbReference type="EMBL" id="JAIWYP010000009">
    <property type="protein sequence ID" value="KAH3775388.1"/>
    <property type="molecule type" value="Genomic_DNA"/>
</dbReference>
<dbReference type="InterPro" id="IPR056877">
    <property type="entry name" value="Med14_C"/>
</dbReference>
<dbReference type="PANTHER" id="PTHR12809:SF2">
    <property type="entry name" value="MEDIATOR OF RNA POLYMERASE II TRANSCRIPTION SUBUNIT 14"/>
    <property type="match status" value="1"/>
</dbReference>
<dbReference type="GO" id="GO:0016592">
    <property type="term" value="C:mediator complex"/>
    <property type="evidence" value="ECO:0007669"/>
    <property type="project" value="InterPro"/>
</dbReference>
<evidence type="ECO:0000259" key="4">
    <source>
        <dbReference type="Pfam" id="PF25067"/>
    </source>
</evidence>
<dbReference type="GO" id="GO:0070847">
    <property type="term" value="C:core mediator complex"/>
    <property type="evidence" value="ECO:0007669"/>
    <property type="project" value="TreeGrafter"/>
</dbReference>
<evidence type="ECO:0000259" key="5">
    <source>
        <dbReference type="Pfam" id="PF25069"/>
    </source>
</evidence>
<dbReference type="PANTHER" id="PTHR12809">
    <property type="entry name" value="MEDIATOR COMPLEX SUBUNIT"/>
    <property type="match status" value="1"/>
</dbReference>
<proteinExistence type="predicted"/>
<evidence type="ECO:0000313" key="6">
    <source>
        <dbReference type="EMBL" id="KAH3775388.1"/>
    </source>
</evidence>
<feature type="domain" description="Mediator of RNA polymerase II transcription subunit 14 RM6" evidence="3">
    <location>
        <begin position="171"/>
        <end position="237"/>
    </location>
</feature>
<dbReference type="InterPro" id="IPR055107">
    <property type="entry name" value="Med14_RM8"/>
</dbReference>
<dbReference type="InterPro" id="IPR013947">
    <property type="entry name" value="Mediator_Med14"/>
</dbReference>
<organism evidence="6 7">
    <name type="scientific">Dreissena polymorpha</name>
    <name type="common">Zebra mussel</name>
    <name type="synonym">Mytilus polymorpha</name>
    <dbReference type="NCBI Taxonomy" id="45954"/>
    <lineage>
        <taxon>Eukaryota</taxon>
        <taxon>Metazoa</taxon>
        <taxon>Spiralia</taxon>
        <taxon>Lophotrochozoa</taxon>
        <taxon>Mollusca</taxon>
        <taxon>Bivalvia</taxon>
        <taxon>Autobranchia</taxon>
        <taxon>Heteroconchia</taxon>
        <taxon>Euheterodonta</taxon>
        <taxon>Imparidentia</taxon>
        <taxon>Neoheterodontei</taxon>
        <taxon>Myida</taxon>
        <taxon>Dreissenoidea</taxon>
        <taxon>Dreissenidae</taxon>
        <taxon>Dreissena</taxon>
    </lineage>
</organism>
<gene>
    <name evidence="6" type="ORF">DPMN_176790</name>
</gene>
<evidence type="ECO:0000259" key="2">
    <source>
        <dbReference type="Pfam" id="PF22983"/>
    </source>
</evidence>
<protein>
    <recommendedName>
        <fullName evidence="8">Mediator complex subunit 14</fullName>
    </recommendedName>
</protein>
<name>A0A9D4E920_DREPO</name>
<reference evidence="6" key="1">
    <citation type="journal article" date="2019" name="bioRxiv">
        <title>The Genome of the Zebra Mussel, Dreissena polymorpha: A Resource for Invasive Species Research.</title>
        <authorList>
            <person name="McCartney M.A."/>
            <person name="Auch B."/>
            <person name="Kono T."/>
            <person name="Mallez S."/>
            <person name="Zhang Y."/>
            <person name="Obille A."/>
            <person name="Becker A."/>
            <person name="Abrahante J.E."/>
            <person name="Garbe J."/>
            <person name="Badalamenti J.P."/>
            <person name="Herman A."/>
            <person name="Mangelson H."/>
            <person name="Liachko I."/>
            <person name="Sullivan S."/>
            <person name="Sone E.D."/>
            <person name="Koren S."/>
            <person name="Silverstein K.A.T."/>
            <person name="Beckman K.B."/>
            <person name="Gohl D.M."/>
        </authorList>
    </citation>
    <scope>NUCLEOTIDE SEQUENCE</scope>
    <source>
        <strain evidence="6">Duluth1</strain>
        <tissue evidence="6">Whole animal</tissue>
    </source>
</reference>
<dbReference type="GO" id="GO:0006357">
    <property type="term" value="P:regulation of transcription by RNA polymerase II"/>
    <property type="evidence" value="ECO:0007669"/>
    <property type="project" value="InterPro"/>
</dbReference>